<dbReference type="RefSeq" id="WP_019283399.1">
    <property type="nucleotide sequence ID" value="NZ_JAHGUQ010000153.1"/>
</dbReference>
<evidence type="ECO:0000256" key="5">
    <source>
        <dbReference type="ARBA" id="ARBA00023049"/>
    </source>
</evidence>
<dbReference type="SUPFAM" id="SSF63411">
    <property type="entry name" value="LuxS/MPP-like metallohydrolase"/>
    <property type="match status" value="3"/>
</dbReference>
<dbReference type="InterPro" id="IPR011765">
    <property type="entry name" value="Pept_M16_N"/>
</dbReference>
<evidence type="ECO:0000256" key="1">
    <source>
        <dbReference type="ARBA" id="ARBA00007261"/>
    </source>
</evidence>
<dbReference type="GO" id="GO:0046872">
    <property type="term" value="F:metal ion binding"/>
    <property type="evidence" value="ECO:0007669"/>
    <property type="project" value="InterPro"/>
</dbReference>
<sequence>MKIYRLLFVSCLFLLGCASNQAFTPIKEDPYWASAELANGMKYHIYPNQKEPVSIRLIVHAAAFQENNQQQGYAHFLEHMAFNGSAHYAGNDAIKTFEQSGVSFGPDINAYTAYQETVYKLDLPDNQAVEPALVWFRDIADGIELTPTSVENEKRVIMGEFRFSRKEEKSYAQNVYEHMTANTLYAQHDPLGTKESVNQATAEGIADFYRTWYQPQLTEIVIAGNITLEQATALIEKHFASWEKGSTPMPTRNHSITANNTDFVGYIGANDSPNISLFIDRGEQKIASREQQAQWWLDDIAQQLIQQRLSSNFSDVNLPALWIYSQTIPFETQRYSFAEVGFPVDSREASQNLFFSTLAALRDHGVSEQEFQAIFRQYQEMLANFDNDWQKATAIDLVEEKTLARTLDQPIQSHLDRRSTLTEFISTTNSAMLDKHLRKLLSSDYQINIGLDKSEDKESVVATLPTLKTLFAQKGQPPLLQEVNQAFVTPTQIGAILSESQLQESMDITTWTLSNGVEVWYRRDTNAGEKVYASLASLGGKASLEPDLRKASEVLIPSAIRGGIGNFSGSQLDNHLRRHGIILNPYIDFTSHGISLESSKDELAEAFAALYTAMTAINIDDSHLQLTKQEFKQNRDTFLRSPIGQMALAINRNSYLPDTTHWLYEGSDINTVSVEQLMQTHDDLFKKNRGFKLFITADIKPAELKPLLRTYVASLTFSSAPEVDYRIDYRADFQPRIDMAINDEKSSAYLTRVISNDPEHKSATTIFMDDMLWRVANRRMVSQVREQLGLDYAPNAFSVSADSEPHNDWLFSVDISSNDVDTAEQAIDKLIDGLSVEITEEETLTAAKQLIADLKPLKDDPKQMNWFIQRYSLHGYGIDALFNIEQTANRITAQEMTLRAKQIFNHHNRRTKIIMRPKAK</sequence>
<dbReference type="PANTHER" id="PTHR43690">
    <property type="entry name" value="NARDILYSIN"/>
    <property type="match status" value="1"/>
</dbReference>
<organism evidence="8 9">
    <name type="scientific">Vibrio anguillarum</name>
    <name type="common">Listonella anguillarum</name>
    <dbReference type="NCBI Taxonomy" id="55601"/>
    <lineage>
        <taxon>Bacteria</taxon>
        <taxon>Pseudomonadati</taxon>
        <taxon>Pseudomonadota</taxon>
        <taxon>Gammaproteobacteria</taxon>
        <taxon>Vibrionales</taxon>
        <taxon>Vibrionaceae</taxon>
        <taxon>Vibrio</taxon>
    </lineage>
</organism>
<evidence type="ECO:0000313" key="9">
    <source>
        <dbReference type="Proteomes" id="UP000256923"/>
    </source>
</evidence>
<evidence type="ECO:0000259" key="7">
    <source>
        <dbReference type="Pfam" id="PF05193"/>
    </source>
</evidence>
<dbReference type="AlphaFoldDB" id="A0A289GGJ5"/>
<feature type="domain" description="Peptidase M16 C-terminal" evidence="7">
    <location>
        <begin position="201"/>
        <end position="377"/>
    </location>
</feature>
<dbReference type="InterPro" id="IPR011249">
    <property type="entry name" value="Metalloenz_LuxS/M16"/>
</dbReference>
<evidence type="ECO:0000259" key="6">
    <source>
        <dbReference type="Pfam" id="PF00675"/>
    </source>
</evidence>
<keyword evidence="3" id="KW-0378">Hydrolase</keyword>
<dbReference type="Proteomes" id="UP000256923">
    <property type="component" value="Chromosome 2"/>
</dbReference>
<dbReference type="Gene3D" id="3.30.830.10">
    <property type="entry name" value="Metalloenzyme, LuxS/M16 peptidase-like"/>
    <property type="match status" value="4"/>
</dbReference>
<reference evidence="8 9" key="1">
    <citation type="submission" date="2018-12" db="EMBL/GenBank/DDBJ databases">
        <title>Characterization and Draft Genome of Vibrio anguillarum J360 Marine Pathogen Isolated from an Outbreak in Lumpfish (Cyclopterus lumpus).</title>
        <authorList>
            <person name="Vasquez J.I."/>
            <person name="Cao T."/>
            <person name="Chakraborty S."/>
            <person name="Gnanagobal H."/>
            <person name="Wescot J."/>
            <person name="Boyce D."/>
            <person name="Santander J."/>
        </authorList>
    </citation>
    <scope>NUCLEOTIDE SEQUENCE [LARGE SCALE GENOMIC DNA]</scope>
    <source>
        <strain evidence="8 9">J360</strain>
    </source>
</reference>
<evidence type="ECO:0000256" key="3">
    <source>
        <dbReference type="ARBA" id="ARBA00022801"/>
    </source>
</evidence>
<dbReference type="InterPro" id="IPR007863">
    <property type="entry name" value="Peptidase_M16_C"/>
</dbReference>
<evidence type="ECO:0000256" key="2">
    <source>
        <dbReference type="ARBA" id="ARBA00022670"/>
    </source>
</evidence>
<gene>
    <name evidence="8" type="ORF">DYL72_17945</name>
</gene>
<dbReference type="Pfam" id="PF00675">
    <property type="entry name" value="Peptidase_M16"/>
    <property type="match status" value="1"/>
</dbReference>
<keyword evidence="4" id="KW-0862">Zinc</keyword>
<proteinExistence type="inferred from homology"/>
<feature type="domain" description="Peptidase M16 C-terminal" evidence="7">
    <location>
        <begin position="672"/>
        <end position="850"/>
    </location>
</feature>
<dbReference type="GO" id="GO:0008237">
    <property type="term" value="F:metallopeptidase activity"/>
    <property type="evidence" value="ECO:0007669"/>
    <property type="project" value="UniProtKB-KW"/>
</dbReference>
<dbReference type="Pfam" id="PF05193">
    <property type="entry name" value="Peptidase_M16_C"/>
    <property type="match status" value="2"/>
</dbReference>
<keyword evidence="5" id="KW-0482">Metalloprotease</keyword>
<feature type="domain" description="Peptidase M16 N-terminal" evidence="6">
    <location>
        <begin position="49"/>
        <end position="182"/>
    </location>
</feature>
<dbReference type="PROSITE" id="PS51257">
    <property type="entry name" value="PROKAR_LIPOPROTEIN"/>
    <property type="match status" value="1"/>
</dbReference>
<dbReference type="PANTHER" id="PTHR43690:SF17">
    <property type="entry name" value="PROTEIN YHJJ"/>
    <property type="match status" value="1"/>
</dbReference>
<accession>A0A289GGJ5</accession>
<protein>
    <submittedName>
        <fullName evidence="8">Insulinase family protein</fullName>
    </submittedName>
</protein>
<evidence type="ECO:0000256" key="4">
    <source>
        <dbReference type="ARBA" id="ARBA00022833"/>
    </source>
</evidence>
<comment type="similarity">
    <text evidence="1">Belongs to the peptidase M16 family.</text>
</comment>
<dbReference type="EMBL" id="CP034673">
    <property type="protein sequence ID" value="AZS26857.1"/>
    <property type="molecule type" value="Genomic_DNA"/>
</dbReference>
<dbReference type="InterPro" id="IPR050626">
    <property type="entry name" value="Peptidase_M16"/>
</dbReference>
<dbReference type="GO" id="GO:0006508">
    <property type="term" value="P:proteolysis"/>
    <property type="evidence" value="ECO:0007669"/>
    <property type="project" value="UniProtKB-KW"/>
</dbReference>
<evidence type="ECO:0000313" key="8">
    <source>
        <dbReference type="EMBL" id="AZS26857.1"/>
    </source>
</evidence>
<name>A0A289GGJ5_VIBAN</name>
<keyword evidence="2" id="KW-0645">Protease</keyword>